<dbReference type="AlphaFoldDB" id="A0A6G1GLV4"/>
<evidence type="ECO:0000256" key="1">
    <source>
        <dbReference type="SAM" id="Phobius"/>
    </source>
</evidence>
<sequence>MLVFVSPWVVWSQRSQLISGGLQFFVLGLICAVGLCMMVLRLDTVSRSLPWVAAEVGVLRQIIMLLVESRERILMMMLRLDAPFGSYFVSTTQLLYHQWSWSDSLTINPTNISNL</sequence>
<dbReference type="Proteomes" id="UP000800041">
    <property type="component" value="Unassembled WGS sequence"/>
</dbReference>
<feature type="transmembrane region" description="Helical" evidence="1">
    <location>
        <begin position="21"/>
        <end position="42"/>
    </location>
</feature>
<proteinExistence type="predicted"/>
<keyword evidence="1" id="KW-1133">Transmembrane helix</keyword>
<organism evidence="2 3">
    <name type="scientific">Aulographum hederae CBS 113979</name>
    <dbReference type="NCBI Taxonomy" id="1176131"/>
    <lineage>
        <taxon>Eukaryota</taxon>
        <taxon>Fungi</taxon>
        <taxon>Dikarya</taxon>
        <taxon>Ascomycota</taxon>
        <taxon>Pezizomycotina</taxon>
        <taxon>Dothideomycetes</taxon>
        <taxon>Pleosporomycetidae</taxon>
        <taxon>Aulographales</taxon>
        <taxon>Aulographaceae</taxon>
    </lineage>
</organism>
<evidence type="ECO:0000313" key="3">
    <source>
        <dbReference type="Proteomes" id="UP000800041"/>
    </source>
</evidence>
<keyword evidence="3" id="KW-1185">Reference proteome</keyword>
<keyword evidence="1" id="KW-0812">Transmembrane</keyword>
<accession>A0A6G1GLV4</accession>
<name>A0A6G1GLV4_9PEZI</name>
<evidence type="ECO:0000313" key="2">
    <source>
        <dbReference type="EMBL" id="KAF1981698.1"/>
    </source>
</evidence>
<reference evidence="2" key="1">
    <citation type="journal article" date="2020" name="Stud. Mycol.">
        <title>101 Dothideomycetes genomes: a test case for predicting lifestyles and emergence of pathogens.</title>
        <authorList>
            <person name="Haridas S."/>
            <person name="Albert R."/>
            <person name="Binder M."/>
            <person name="Bloem J."/>
            <person name="Labutti K."/>
            <person name="Salamov A."/>
            <person name="Andreopoulos B."/>
            <person name="Baker S."/>
            <person name="Barry K."/>
            <person name="Bills G."/>
            <person name="Bluhm B."/>
            <person name="Cannon C."/>
            <person name="Castanera R."/>
            <person name="Culley D."/>
            <person name="Daum C."/>
            <person name="Ezra D."/>
            <person name="Gonzalez J."/>
            <person name="Henrissat B."/>
            <person name="Kuo A."/>
            <person name="Liang C."/>
            <person name="Lipzen A."/>
            <person name="Lutzoni F."/>
            <person name="Magnuson J."/>
            <person name="Mondo S."/>
            <person name="Nolan M."/>
            <person name="Ohm R."/>
            <person name="Pangilinan J."/>
            <person name="Park H.-J."/>
            <person name="Ramirez L."/>
            <person name="Alfaro M."/>
            <person name="Sun H."/>
            <person name="Tritt A."/>
            <person name="Yoshinaga Y."/>
            <person name="Zwiers L.-H."/>
            <person name="Turgeon B."/>
            <person name="Goodwin S."/>
            <person name="Spatafora J."/>
            <person name="Crous P."/>
            <person name="Grigoriev I."/>
        </authorList>
    </citation>
    <scope>NUCLEOTIDE SEQUENCE</scope>
    <source>
        <strain evidence="2">CBS 113979</strain>
    </source>
</reference>
<keyword evidence="1" id="KW-0472">Membrane</keyword>
<dbReference type="EMBL" id="ML977195">
    <property type="protein sequence ID" value="KAF1981698.1"/>
    <property type="molecule type" value="Genomic_DNA"/>
</dbReference>
<gene>
    <name evidence="2" type="ORF">K402DRAFT_223691</name>
</gene>
<protein>
    <submittedName>
        <fullName evidence="2">Uncharacterized protein</fullName>
    </submittedName>
</protein>